<dbReference type="Proteomes" id="UP000494265">
    <property type="component" value="Unassembled WGS sequence"/>
</dbReference>
<name>A0A6F9XJH4_9LACO</name>
<evidence type="ECO:0000313" key="1">
    <source>
        <dbReference type="EMBL" id="GET05310.1"/>
    </source>
</evidence>
<protein>
    <submittedName>
        <fullName evidence="1">Uncharacterized protein</fullName>
    </submittedName>
</protein>
<gene>
    <name evidence="1" type="ORF">SY212_03400</name>
</gene>
<sequence>MYYYKIMMREFKSVEYANGNYKYVVLNSNEIELLRTILNNPKCRYKTDFLKVITNKYTRGELDNYECLHLYTAILEQRFMANTELERYKYYVHVLPTAQGYLNFRLDDMQPFLDDTTEGWYKTKFTETEIEELKQDPRFKGIDFDNCLEEVKE</sequence>
<reference evidence="1" key="1">
    <citation type="submission" date="2019-10" db="EMBL/GenBank/DDBJ databases">
        <title>Lactobacillus agilis SY212 Whole Genome Sequencing Project.</title>
        <authorList>
            <person name="Suzuki S."/>
            <person name="Endo A."/>
            <person name="Maeno S."/>
            <person name="Shiwa Y."/>
            <person name="Matsutani M."/>
            <person name="Kajikawa A."/>
        </authorList>
    </citation>
    <scope>NUCLEOTIDE SEQUENCE</scope>
    <source>
        <strain evidence="1">SY212</strain>
    </source>
</reference>
<dbReference type="RefSeq" id="WP_172584163.1">
    <property type="nucleotide sequence ID" value="NZ_BLAM01000054.1"/>
</dbReference>
<organism evidence="1">
    <name type="scientific">Ligilactobacillus agilis</name>
    <dbReference type="NCBI Taxonomy" id="1601"/>
    <lineage>
        <taxon>Bacteria</taxon>
        <taxon>Bacillati</taxon>
        <taxon>Bacillota</taxon>
        <taxon>Bacilli</taxon>
        <taxon>Lactobacillales</taxon>
        <taxon>Lactobacillaceae</taxon>
        <taxon>Ligilactobacillus</taxon>
    </lineage>
</organism>
<dbReference type="AlphaFoldDB" id="A0A6F9XJH4"/>
<dbReference type="EMBL" id="BLAM01000054">
    <property type="protein sequence ID" value="GET05310.1"/>
    <property type="molecule type" value="Genomic_DNA"/>
</dbReference>
<comment type="caution">
    <text evidence="1">The sequence shown here is derived from an EMBL/GenBank/DDBJ whole genome shotgun (WGS) entry which is preliminary data.</text>
</comment>
<accession>A0A6F9XJH4</accession>
<proteinExistence type="predicted"/>